<evidence type="ECO:0000313" key="2">
    <source>
        <dbReference type="Proteomes" id="UP000886520"/>
    </source>
</evidence>
<accession>A0A9D4UTP6</accession>
<evidence type="ECO:0000313" key="1">
    <source>
        <dbReference type="EMBL" id="KAI5073694.1"/>
    </source>
</evidence>
<name>A0A9D4UTP6_ADICA</name>
<reference evidence="1" key="1">
    <citation type="submission" date="2021-01" db="EMBL/GenBank/DDBJ databases">
        <title>Adiantum capillus-veneris genome.</title>
        <authorList>
            <person name="Fang Y."/>
            <person name="Liao Q."/>
        </authorList>
    </citation>
    <scope>NUCLEOTIDE SEQUENCE</scope>
    <source>
        <strain evidence="1">H3</strain>
        <tissue evidence="1">Leaf</tissue>
    </source>
</reference>
<dbReference type="Proteomes" id="UP000886520">
    <property type="component" value="Chromosome 11"/>
</dbReference>
<keyword evidence="2" id="KW-1185">Reference proteome</keyword>
<protein>
    <submittedName>
        <fullName evidence="1">Uncharacterized protein</fullName>
    </submittedName>
</protein>
<dbReference type="AlphaFoldDB" id="A0A9D4UTP6"/>
<dbReference type="EMBL" id="JABFUD020000011">
    <property type="protein sequence ID" value="KAI5073694.1"/>
    <property type="molecule type" value="Genomic_DNA"/>
</dbReference>
<sequence>MFEKRQRTSVFMLWTKSKGLPLIFKQRSNHYEHSSRAIPTINEKDASKVIMESRGAKEGFAQVVNTTLMAKSKGSIEWGKSTQRPRIRSWHHKEGVGTKYGTKC</sequence>
<comment type="caution">
    <text evidence="1">The sequence shown here is derived from an EMBL/GenBank/DDBJ whole genome shotgun (WGS) entry which is preliminary data.</text>
</comment>
<proteinExistence type="predicted"/>
<organism evidence="1 2">
    <name type="scientific">Adiantum capillus-veneris</name>
    <name type="common">Maidenhair fern</name>
    <dbReference type="NCBI Taxonomy" id="13818"/>
    <lineage>
        <taxon>Eukaryota</taxon>
        <taxon>Viridiplantae</taxon>
        <taxon>Streptophyta</taxon>
        <taxon>Embryophyta</taxon>
        <taxon>Tracheophyta</taxon>
        <taxon>Polypodiopsida</taxon>
        <taxon>Polypodiidae</taxon>
        <taxon>Polypodiales</taxon>
        <taxon>Pteridineae</taxon>
        <taxon>Pteridaceae</taxon>
        <taxon>Vittarioideae</taxon>
        <taxon>Adiantum</taxon>
    </lineage>
</organism>
<gene>
    <name evidence="1" type="ORF">GOP47_0011707</name>
</gene>